<keyword evidence="11" id="KW-0325">Glycoprotein</keyword>
<dbReference type="GO" id="GO:0045935">
    <property type="term" value="P:positive regulation of nucleobase-containing compound metabolic process"/>
    <property type="evidence" value="ECO:0007669"/>
    <property type="project" value="UniProtKB-ARBA"/>
</dbReference>
<evidence type="ECO:0000256" key="4">
    <source>
        <dbReference type="ARBA" id="ARBA00022729"/>
    </source>
</evidence>
<comment type="caution">
    <text evidence="15">Lacks conserved residue(s) required for the propagation of feature annotation.</text>
</comment>
<dbReference type="GeneTree" id="ENSGT00950000183126"/>
<feature type="repeat" description="TNFR-Cys" evidence="15">
    <location>
        <begin position="21"/>
        <end position="56"/>
    </location>
</feature>
<evidence type="ECO:0000256" key="15">
    <source>
        <dbReference type="PROSITE-ProRule" id="PRU00206"/>
    </source>
</evidence>
<dbReference type="InterPro" id="IPR001368">
    <property type="entry name" value="TNFR/NGFR_Cys_rich_reg"/>
</dbReference>
<keyword evidence="20" id="KW-1185">Reference proteome</keyword>
<dbReference type="Ensembl" id="ENSCVAT00000027763.1">
    <property type="protein sequence ID" value="ENSCVAP00000018738.1"/>
    <property type="gene ID" value="ENSCVAG00000022060.1"/>
</dbReference>
<accession>A0A3Q2DHW6</accession>
<dbReference type="Gene3D" id="2.10.50.10">
    <property type="entry name" value="Tumor Necrosis Factor Receptor, subunit A, domain 2"/>
    <property type="match status" value="3"/>
</dbReference>
<evidence type="ECO:0000256" key="16">
    <source>
        <dbReference type="SAM" id="Phobius"/>
    </source>
</evidence>
<dbReference type="AlphaFoldDB" id="A0A3Q2DHW6"/>
<dbReference type="Pfam" id="PF00020">
    <property type="entry name" value="TNFR_c6"/>
    <property type="match status" value="3"/>
</dbReference>
<feature type="transmembrane region" description="Helical" evidence="16">
    <location>
        <begin position="192"/>
        <end position="210"/>
    </location>
</feature>
<feature type="disulfide bond" evidence="15">
    <location>
        <begin position="38"/>
        <end position="56"/>
    </location>
</feature>
<evidence type="ECO:0000256" key="5">
    <source>
        <dbReference type="ARBA" id="ARBA00022737"/>
    </source>
</evidence>
<dbReference type="OMA" id="PREYTTS"/>
<feature type="disulfide bond" evidence="15">
    <location>
        <begin position="35"/>
        <end position="48"/>
    </location>
</feature>
<reference evidence="19" key="2">
    <citation type="submission" date="2025-09" db="UniProtKB">
        <authorList>
            <consortium name="Ensembl"/>
        </authorList>
    </citation>
    <scope>IDENTIFICATION</scope>
</reference>
<dbReference type="GO" id="GO:0006874">
    <property type="term" value="P:intracellular calcium ion homeostasis"/>
    <property type="evidence" value="ECO:0007669"/>
    <property type="project" value="UniProtKB-ARBA"/>
</dbReference>
<evidence type="ECO:0000256" key="11">
    <source>
        <dbReference type="ARBA" id="ARBA00023180"/>
    </source>
</evidence>
<dbReference type="FunFam" id="2.10.50.10:FF:000041">
    <property type="entry name" value="Tumor necrosis factor receptor superfamily member 5"/>
    <property type="match status" value="1"/>
</dbReference>
<dbReference type="FunFam" id="2.10.50.10:FF:000065">
    <property type="entry name" value="TNF receptor superfamily member 14"/>
    <property type="match status" value="1"/>
</dbReference>
<keyword evidence="4 17" id="KW-0732">Signal</keyword>
<dbReference type="PANTHER" id="PTHR46838:SF1">
    <property type="entry name" value="TUMOR NECROSIS FACTOR RECEPTOR SUPERFAMILY MEMBER 14"/>
    <property type="match status" value="1"/>
</dbReference>
<evidence type="ECO:0000313" key="19">
    <source>
        <dbReference type="Ensembl" id="ENSCVAP00000018738.1"/>
    </source>
</evidence>
<keyword evidence="10" id="KW-0675">Receptor</keyword>
<keyword evidence="9 15" id="KW-1015">Disulfide bond</keyword>
<keyword evidence="8 16" id="KW-0472">Membrane</keyword>
<evidence type="ECO:0000256" key="6">
    <source>
        <dbReference type="ARBA" id="ARBA00022859"/>
    </source>
</evidence>
<evidence type="ECO:0000256" key="12">
    <source>
        <dbReference type="ARBA" id="ARBA00031089"/>
    </source>
</evidence>
<evidence type="ECO:0000256" key="10">
    <source>
        <dbReference type="ARBA" id="ARBA00023170"/>
    </source>
</evidence>
<comment type="subcellular location">
    <subcellularLocation>
        <location evidence="1">Membrane</location>
        <topology evidence="1">Single-pass type I membrane protein</topology>
    </subcellularLocation>
</comment>
<keyword evidence="5" id="KW-0677">Repeat</keyword>
<dbReference type="GO" id="GO:0050829">
    <property type="term" value="P:defense response to Gram-negative bacterium"/>
    <property type="evidence" value="ECO:0007669"/>
    <property type="project" value="TreeGrafter"/>
</dbReference>
<reference evidence="19" key="1">
    <citation type="submission" date="2025-08" db="UniProtKB">
        <authorList>
            <consortium name="Ensembl"/>
        </authorList>
    </citation>
    <scope>IDENTIFICATION</scope>
</reference>
<evidence type="ECO:0000256" key="9">
    <source>
        <dbReference type="ARBA" id="ARBA00023157"/>
    </source>
</evidence>
<comment type="function">
    <text evidence="14">Receptor for TNFSF5/CD40LG. Transduces TRAF6- and MAP3K8-mediated signals that activate ERK in macrophages and B cells, leading to induction of immunoglobulin secretion.</text>
</comment>
<name>A0A3Q2DHW6_CYPVA</name>
<dbReference type="GO" id="GO:0050830">
    <property type="term" value="P:defense response to Gram-positive bacterium"/>
    <property type="evidence" value="ECO:0007669"/>
    <property type="project" value="TreeGrafter"/>
</dbReference>
<dbReference type="PROSITE" id="PS00652">
    <property type="entry name" value="TNFR_NGFR_1"/>
    <property type="match status" value="1"/>
</dbReference>
<dbReference type="GO" id="GO:2000406">
    <property type="term" value="P:positive regulation of T cell migration"/>
    <property type="evidence" value="ECO:0007669"/>
    <property type="project" value="TreeGrafter"/>
</dbReference>
<keyword evidence="7 16" id="KW-1133">Transmembrane helix</keyword>
<evidence type="ECO:0000256" key="3">
    <source>
        <dbReference type="ARBA" id="ARBA00022692"/>
    </source>
</evidence>
<dbReference type="GO" id="GO:0023035">
    <property type="term" value="P:CD40 signaling pathway"/>
    <property type="evidence" value="ECO:0007669"/>
    <property type="project" value="UniProtKB-ARBA"/>
</dbReference>
<dbReference type="CDD" id="cd13405">
    <property type="entry name" value="TNFRSF14_teleost"/>
    <property type="match status" value="1"/>
</dbReference>
<protein>
    <recommendedName>
        <fullName evidence="2">Tumor necrosis factor receptor superfamily member 5</fullName>
    </recommendedName>
    <alternativeName>
        <fullName evidence="12">B-cell surface antigen CD40</fullName>
    </alternativeName>
    <alternativeName>
        <fullName evidence="13">CD40L receptor</fullName>
    </alternativeName>
</protein>
<feature type="repeat" description="TNFR-Cys" evidence="15">
    <location>
        <begin position="58"/>
        <end position="100"/>
    </location>
</feature>
<evidence type="ECO:0000256" key="14">
    <source>
        <dbReference type="ARBA" id="ARBA00045871"/>
    </source>
</evidence>
<feature type="disulfide bond" evidence="15">
    <location>
        <begin position="59"/>
        <end position="74"/>
    </location>
</feature>
<dbReference type="SUPFAM" id="SSF57586">
    <property type="entry name" value="TNF receptor-like"/>
    <property type="match status" value="3"/>
</dbReference>
<dbReference type="GO" id="GO:0009897">
    <property type="term" value="C:external side of plasma membrane"/>
    <property type="evidence" value="ECO:0007669"/>
    <property type="project" value="TreeGrafter"/>
</dbReference>
<feature type="domain" description="TNFR-Cys" evidence="18">
    <location>
        <begin position="21"/>
        <end position="56"/>
    </location>
</feature>
<evidence type="ECO:0000313" key="20">
    <source>
        <dbReference type="Proteomes" id="UP000265020"/>
    </source>
</evidence>
<organism evidence="19 20">
    <name type="scientific">Cyprinodon variegatus</name>
    <name type="common">Sheepshead minnow</name>
    <dbReference type="NCBI Taxonomy" id="28743"/>
    <lineage>
        <taxon>Eukaryota</taxon>
        <taxon>Metazoa</taxon>
        <taxon>Chordata</taxon>
        <taxon>Craniata</taxon>
        <taxon>Vertebrata</taxon>
        <taxon>Euteleostomi</taxon>
        <taxon>Actinopterygii</taxon>
        <taxon>Neopterygii</taxon>
        <taxon>Teleostei</taxon>
        <taxon>Neoteleostei</taxon>
        <taxon>Acanthomorphata</taxon>
        <taxon>Ovalentaria</taxon>
        <taxon>Atherinomorphae</taxon>
        <taxon>Cyprinodontiformes</taxon>
        <taxon>Cyprinodontidae</taxon>
        <taxon>Cyprinodon</taxon>
    </lineage>
</organism>
<dbReference type="GO" id="GO:0002376">
    <property type="term" value="P:immune system process"/>
    <property type="evidence" value="ECO:0007669"/>
    <property type="project" value="UniProtKB-KW"/>
</dbReference>
<dbReference type="GO" id="GO:0046642">
    <property type="term" value="P:negative regulation of alpha-beta T cell proliferation"/>
    <property type="evidence" value="ECO:0007669"/>
    <property type="project" value="TreeGrafter"/>
</dbReference>
<evidence type="ECO:0000259" key="18">
    <source>
        <dbReference type="PROSITE" id="PS50050"/>
    </source>
</evidence>
<dbReference type="GO" id="GO:0051094">
    <property type="term" value="P:positive regulation of developmental process"/>
    <property type="evidence" value="ECO:0007669"/>
    <property type="project" value="UniProtKB-ARBA"/>
</dbReference>
<evidence type="ECO:0000256" key="1">
    <source>
        <dbReference type="ARBA" id="ARBA00004479"/>
    </source>
</evidence>
<evidence type="ECO:0000256" key="2">
    <source>
        <dbReference type="ARBA" id="ARBA00015766"/>
    </source>
</evidence>
<evidence type="ECO:0000256" key="13">
    <source>
        <dbReference type="ARBA" id="ARBA00032719"/>
    </source>
</evidence>
<dbReference type="GO" id="GO:0002720">
    <property type="term" value="P:positive regulation of cytokine production involved in immune response"/>
    <property type="evidence" value="ECO:0007669"/>
    <property type="project" value="TreeGrafter"/>
</dbReference>
<feature type="domain" description="TNFR-Cys" evidence="18">
    <location>
        <begin position="58"/>
        <end position="100"/>
    </location>
</feature>
<dbReference type="Proteomes" id="UP000265020">
    <property type="component" value="Unassembled WGS sequence"/>
</dbReference>
<dbReference type="PROSITE" id="PS50050">
    <property type="entry name" value="TNFR_NGFR_2"/>
    <property type="match status" value="2"/>
</dbReference>
<keyword evidence="6" id="KW-0391">Immunity</keyword>
<dbReference type="SMART" id="SM00208">
    <property type="entry name" value="TNFR"/>
    <property type="match status" value="4"/>
</dbReference>
<proteinExistence type="predicted"/>
<feature type="signal peptide" evidence="17">
    <location>
        <begin position="1"/>
        <end position="19"/>
    </location>
</feature>
<evidence type="ECO:0000256" key="7">
    <source>
        <dbReference type="ARBA" id="ARBA00022989"/>
    </source>
</evidence>
<feature type="chain" id="PRO_5018721712" description="Tumor necrosis factor receptor superfamily member 5" evidence="17">
    <location>
        <begin position="20"/>
        <end position="213"/>
    </location>
</feature>
<keyword evidence="3 16" id="KW-0812">Transmembrane</keyword>
<sequence>TDFTMMRMTHFGLFLVGSGLTCRPREYTTSDGQCCPMCQEGKVVGKDCTAGSGTRCIPCETGTYMNQPNGLTRCLSCSSCDSGPGLYIKQNCTSISDTVCDVLHGYFCKSWTDSAGCSKAEKHSACKPGQRIKLPGTSRDDTVCENCEEGTFSPDGLNCTLWTQCSERQTKVQEGSSMSDVVCSNGSIRHNYTLLAPFLGLAVIIGLLLIRGV</sequence>
<dbReference type="PANTHER" id="PTHR46838">
    <property type="entry name" value="TUMOR NECROSIS FACTOR RECEPTOR SUPERFAMILY MEMBER 14"/>
    <property type="match status" value="1"/>
</dbReference>
<evidence type="ECO:0000256" key="17">
    <source>
        <dbReference type="SAM" id="SignalP"/>
    </source>
</evidence>
<evidence type="ECO:0000256" key="8">
    <source>
        <dbReference type="ARBA" id="ARBA00023136"/>
    </source>
</evidence>